<evidence type="ECO:0000259" key="1">
    <source>
        <dbReference type="PROSITE" id="PS50878"/>
    </source>
</evidence>
<dbReference type="EMBL" id="WHWB01032853">
    <property type="protein sequence ID" value="KAJ7423385.1"/>
    <property type="molecule type" value="Genomic_DNA"/>
</dbReference>
<dbReference type="Pfam" id="PF00078">
    <property type="entry name" value="RVT_1"/>
    <property type="match status" value="1"/>
</dbReference>
<evidence type="ECO:0000313" key="2">
    <source>
        <dbReference type="EMBL" id="KAJ7423385.1"/>
    </source>
</evidence>
<dbReference type="InterPro" id="IPR000477">
    <property type="entry name" value="RT_dom"/>
</dbReference>
<proteinExistence type="predicted"/>
<comment type="caution">
    <text evidence="2">The sequence shown here is derived from an EMBL/GenBank/DDBJ whole genome shotgun (WGS) entry which is preliminary data.</text>
</comment>
<gene>
    <name evidence="2" type="ORF">WISP_33960</name>
</gene>
<feature type="domain" description="Reverse transcriptase" evidence="1">
    <location>
        <begin position="1"/>
        <end position="153"/>
    </location>
</feature>
<protein>
    <submittedName>
        <fullName evidence="2">Rna-directed dna polymerase from mobile element jockey-like</fullName>
    </submittedName>
</protein>
<name>A0ABQ9DPG5_9PASS</name>
<evidence type="ECO:0000313" key="3">
    <source>
        <dbReference type="Proteomes" id="UP001145742"/>
    </source>
</evidence>
<reference evidence="2" key="1">
    <citation type="submission" date="2019-10" db="EMBL/GenBank/DDBJ databases">
        <authorList>
            <person name="Soares A.E.R."/>
            <person name="Aleixo A."/>
            <person name="Schneider P."/>
            <person name="Miyaki C.Y."/>
            <person name="Schneider M.P."/>
            <person name="Mello C."/>
            <person name="Vasconcelos A.T.R."/>
        </authorList>
    </citation>
    <scope>NUCLEOTIDE SEQUENCE</scope>
    <source>
        <tissue evidence="2">Muscle</tissue>
    </source>
</reference>
<keyword evidence="3" id="KW-1185">Reference proteome</keyword>
<dbReference type="InterPro" id="IPR043502">
    <property type="entry name" value="DNA/RNA_pol_sf"/>
</dbReference>
<accession>A0ABQ9DPG5</accession>
<sequence length="153" mass="17061">MEEIFLGRIEKHLEANAVMGRSQDGLVRLKSCSSNLISFYNRVTNLDDLGKPTVIFLDFSKVFDTVFHNILLDKMSGTQLDNSVIQWVSKWLSGQAQIVKGVTSGWRLVTIGLAQGSILSPVLFNVFIKDLEAGLKEILSFPMALSKEKVLFP</sequence>
<dbReference type="SUPFAM" id="SSF56672">
    <property type="entry name" value="DNA/RNA polymerases"/>
    <property type="match status" value="1"/>
</dbReference>
<dbReference type="Proteomes" id="UP001145742">
    <property type="component" value="Unassembled WGS sequence"/>
</dbReference>
<organism evidence="2 3">
    <name type="scientific">Willisornis vidua</name>
    <name type="common">Xingu scale-backed antbird</name>
    <dbReference type="NCBI Taxonomy" id="1566151"/>
    <lineage>
        <taxon>Eukaryota</taxon>
        <taxon>Metazoa</taxon>
        <taxon>Chordata</taxon>
        <taxon>Craniata</taxon>
        <taxon>Vertebrata</taxon>
        <taxon>Euteleostomi</taxon>
        <taxon>Archelosauria</taxon>
        <taxon>Archosauria</taxon>
        <taxon>Dinosauria</taxon>
        <taxon>Saurischia</taxon>
        <taxon>Theropoda</taxon>
        <taxon>Coelurosauria</taxon>
        <taxon>Aves</taxon>
        <taxon>Neognathae</taxon>
        <taxon>Neoaves</taxon>
        <taxon>Telluraves</taxon>
        <taxon>Australaves</taxon>
        <taxon>Passeriformes</taxon>
        <taxon>Thamnophilidae</taxon>
        <taxon>Willisornis</taxon>
    </lineage>
</organism>
<dbReference type="PANTHER" id="PTHR33332">
    <property type="entry name" value="REVERSE TRANSCRIPTASE DOMAIN-CONTAINING PROTEIN"/>
    <property type="match status" value="1"/>
</dbReference>
<dbReference type="PROSITE" id="PS50878">
    <property type="entry name" value="RT_POL"/>
    <property type="match status" value="1"/>
</dbReference>